<evidence type="ECO:0000259" key="5">
    <source>
        <dbReference type="Pfam" id="PF13354"/>
    </source>
</evidence>
<gene>
    <name evidence="6" type="ORF">LZC94_41570</name>
</gene>
<dbReference type="InterPro" id="IPR012338">
    <property type="entry name" value="Beta-lactam/transpept-like"/>
</dbReference>
<feature type="chain" id="PRO_5046763838" description="beta-lactamase" evidence="4">
    <location>
        <begin position="23"/>
        <end position="422"/>
    </location>
</feature>
<protein>
    <recommendedName>
        <fullName evidence="3">beta-lactamase</fullName>
        <ecNumber evidence="3">3.5.2.6</ecNumber>
    </recommendedName>
</protein>
<dbReference type="Proteomes" id="UP001370348">
    <property type="component" value="Chromosome"/>
</dbReference>
<dbReference type="SUPFAM" id="SSF56601">
    <property type="entry name" value="beta-lactamase/transpeptidase-like"/>
    <property type="match status" value="1"/>
</dbReference>
<proteinExistence type="inferred from homology"/>
<organism evidence="6 7">
    <name type="scientific">Pendulispora albinea</name>
    <dbReference type="NCBI Taxonomy" id="2741071"/>
    <lineage>
        <taxon>Bacteria</taxon>
        <taxon>Pseudomonadati</taxon>
        <taxon>Myxococcota</taxon>
        <taxon>Myxococcia</taxon>
        <taxon>Myxococcales</taxon>
        <taxon>Sorangiineae</taxon>
        <taxon>Pendulisporaceae</taxon>
        <taxon>Pendulispora</taxon>
    </lineage>
</organism>
<dbReference type="EC" id="3.5.2.6" evidence="3"/>
<evidence type="ECO:0000313" key="6">
    <source>
        <dbReference type="EMBL" id="WXB14303.1"/>
    </source>
</evidence>
<feature type="signal peptide" evidence="4">
    <location>
        <begin position="1"/>
        <end position="22"/>
    </location>
</feature>
<name>A0ABZ2LTR4_9BACT</name>
<keyword evidence="6" id="KW-0378">Hydrolase</keyword>
<dbReference type="PANTHER" id="PTHR35333:SF3">
    <property type="entry name" value="BETA-LACTAMASE-TYPE TRANSPEPTIDASE FOLD CONTAINING PROTEIN"/>
    <property type="match status" value="1"/>
</dbReference>
<keyword evidence="4" id="KW-0732">Signal</keyword>
<comment type="catalytic activity">
    <reaction evidence="1">
        <text>a beta-lactam + H2O = a substituted beta-amino acid</text>
        <dbReference type="Rhea" id="RHEA:20401"/>
        <dbReference type="ChEBI" id="CHEBI:15377"/>
        <dbReference type="ChEBI" id="CHEBI:35627"/>
        <dbReference type="ChEBI" id="CHEBI:140347"/>
        <dbReference type="EC" id="3.5.2.6"/>
    </reaction>
</comment>
<dbReference type="PANTHER" id="PTHR35333">
    <property type="entry name" value="BETA-LACTAMASE"/>
    <property type="match status" value="1"/>
</dbReference>
<dbReference type="GO" id="GO:0016787">
    <property type="term" value="F:hydrolase activity"/>
    <property type="evidence" value="ECO:0007669"/>
    <property type="project" value="UniProtKB-KW"/>
</dbReference>
<keyword evidence="7" id="KW-1185">Reference proteome</keyword>
<dbReference type="InterPro" id="IPR045155">
    <property type="entry name" value="Beta-lactam_cat"/>
</dbReference>
<reference evidence="6 7" key="1">
    <citation type="submission" date="2021-12" db="EMBL/GenBank/DDBJ databases">
        <title>Discovery of the Pendulisporaceae a myxobacterial family with distinct sporulation behavior and unique specialized metabolism.</title>
        <authorList>
            <person name="Garcia R."/>
            <person name="Popoff A."/>
            <person name="Bader C.D."/>
            <person name="Loehr J."/>
            <person name="Walesch S."/>
            <person name="Walt C."/>
            <person name="Boldt J."/>
            <person name="Bunk B."/>
            <person name="Haeckl F.J.F.P.J."/>
            <person name="Gunesch A.P."/>
            <person name="Birkelbach J."/>
            <person name="Nuebel U."/>
            <person name="Pietschmann T."/>
            <person name="Bach T."/>
            <person name="Mueller R."/>
        </authorList>
    </citation>
    <scope>NUCLEOTIDE SEQUENCE [LARGE SCALE GENOMIC DNA]</scope>
    <source>
        <strain evidence="6 7">MSr11954</strain>
    </source>
</reference>
<evidence type="ECO:0000256" key="1">
    <source>
        <dbReference type="ARBA" id="ARBA00001526"/>
    </source>
</evidence>
<dbReference type="Gene3D" id="3.40.710.10">
    <property type="entry name" value="DD-peptidase/beta-lactamase superfamily"/>
    <property type="match status" value="1"/>
</dbReference>
<evidence type="ECO:0000256" key="4">
    <source>
        <dbReference type="SAM" id="SignalP"/>
    </source>
</evidence>
<dbReference type="RefSeq" id="WP_394823923.1">
    <property type="nucleotide sequence ID" value="NZ_CP089984.1"/>
</dbReference>
<comment type="similarity">
    <text evidence="2">Belongs to the class-A beta-lactamase family.</text>
</comment>
<sequence length="422" mass="44301">MRVIFGGSVVVLLGSLALVACSSSGSEEDSSGAGGVISPLSLETLESSTGADRGGRCPSGIGDHWVCSGKARVRCVDGAIQREHCSSGCNDPAGEVTEAVCTCPAPAGTRWACSEDGNLHSCNGGGWMTQECHCDGCTGSPANVSASCNARSGALQAVLDKLGPQCGQYSPGTYCSLSVRDLVTGETASYRGNAFEAPASTVKALWVAAALLDVGIEKVKPLAEPVFIDSDNSAAGQVIDLLVSPDRVNTFAWHDIGVADIGFCRWNYDKVREAGNCDRGPRGGSNFITTDDAVRFLTAVWNRRLLGKERSRQLLDWMKLSPRQGYGGWLGTQLPPAARATMHHKAGWLPPAEVPGNSNSNEIGIVEVPNGHPYAVALLLNGAPSQEAYDQVQLPTLEYASCVIYHAAAKDHADPFAACVHP</sequence>
<evidence type="ECO:0000256" key="2">
    <source>
        <dbReference type="ARBA" id="ARBA00009009"/>
    </source>
</evidence>
<feature type="domain" description="Beta-lactamase class A catalytic" evidence="5">
    <location>
        <begin position="219"/>
        <end position="379"/>
    </location>
</feature>
<evidence type="ECO:0000256" key="3">
    <source>
        <dbReference type="ARBA" id="ARBA00012865"/>
    </source>
</evidence>
<accession>A0ABZ2LTR4</accession>
<dbReference type="InterPro" id="IPR000871">
    <property type="entry name" value="Beta-lactam_class-A"/>
</dbReference>
<dbReference type="PROSITE" id="PS51257">
    <property type="entry name" value="PROKAR_LIPOPROTEIN"/>
    <property type="match status" value="1"/>
</dbReference>
<dbReference type="EMBL" id="CP089984">
    <property type="protein sequence ID" value="WXB14303.1"/>
    <property type="molecule type" value="Genomic_DNA"/>
</dbReference>
<dbReference type="Pfam" id="PF13354">
    <property type="entry name" value="Beta-lactamase2"/>
    <property type="match status" value="1"/>
</dbReference>
<evidence type="ECO:0000313" key="7">
    <source>
        <dbReference type="Proteomes" id="UP001370348"/>
    </source>
</evidence>